<dbReference type="EMBL" id="BK014999">
    <property type="protein sequence ID" value="DAD86486.1"/>
    <property type="molecule type" value="Genomic_DNA"/>
</dbReference>
<name>A0A8S5MVV5_9CAUD</name>
<dbReference type="InterPro" id="IPR036511">
    <property type="entry name" value="TGT-like_sf"/>
</dbReference>
<dbReference type="Gene3D" id="3.20.20.105">
    <property type="entry name" value="Queuine tRNA-ribosyltransferase-like"/>
    <property type="match status" value="1"/>
</dbReference>
<dbReference type="GO" id="GO:0006400">
    <property type="term" value="P:tRNA modification"/>
    <property type="evidence" value="ECO:0007669"/>
    <property type="project" value="InterPro"/>
</dbReference>
<protein>
    <submittedName>
        <fullName evidence="1">Queuine tRNA-ribosyltransferase</fullName>
    </submittedName>
</protein>
<dbReference type="SUPFAM" id="SSF51713">
    <property type="entry name" value="tRNA-guanine transglycosylase"/>
    <property type="match status" value="1"/>
</dbReference>
<accession>A0A8S5MVV5</accession>
<proteinExistence type="predicted"/>
<reference evidence="1" key="1">
    <citation type="journal article" date="2021" name="Proc. Natl. Acad. Sci. U.S.A.">
        <title>A Catalog of Tens of Thousands of Viruses from Human Metagenomes Reveals Hidden Associations with Chronic Diseases.</title>
        <authorList>
            <person name="Tisza M.J."/>
            <person name="Buck C.B."/>
        </authorList>
    </citation>
    <scope>NUCLEOTIDE SEQUENCE</scope>
    <source>
        <strain evidence="1">CtsBB38</strain>
    </source>
</reference>
<sequence length="309" mass="35906">MSFDLYFAGVQNMNAEHAMMDRHCCRLYSQLRDRNRGQFWLDHNRENSGDKRKVFVDSGAFSAWSRGKGIDTDEYINYINANTNELTLFASVDNIPGELTRTPTLKEKQQSPILSWENYMYMRERVIDKDKLLPVFHIGEDFKYLSNMCNVILDGKHIPYIALGGTVGIKDRNVKSNWYKQCFKVIQQSNNPNVKVHAFGMTSLNILEDFPFTSADSTSWLMVSNNGNIMTKYGIVCVSDQSGDKNNHISKLPPHVIDRIEQDINKYGVTLQQCRENYKPRSVVNVNYLQDWADNYKYKGNNRYQKRLF</sequence>
<evidence type="ECO:0000313" key="1">
    <source>
        <dbReference type="EMBL" id="DAD86486.1"/>
    </source>
</evidence>
<organism evidence="1">
    <name type="scientific">Siphoviridae sp. ctsBB38</name>
    <dbReference type="NCBI Taxonomy" id="2826482"/>
    <lineage>
        <taxon>Viruses</taxon>
        <taxon>Duplodnaviria</taxon>
        <taxon>Heunggongvirae</taxon>
        <taxon>Uroviricota</taxon>
        <taxon>Caudoviricetes</taxon>
    </lineage>
</organism>